<dbReference type="EMBL" id="JAAZBX010000015">
    <property type="protein sequence ID" value="NLD25676.1"/>
    <property type="molecule type" value="Genomic_DNA"/>
</dbReference>
<evidence type="ECO:0000313" key="9">
    <source>
        <dbReference type="EMBL" id="NLD25676.1"/>
    </source>
</evidence>
<dbReference type="GO" id="GO:0071555">
    <property type="term" value="P:cell wall organization"/>
    <property type="evidence" value="ECO:0007669"/>
    <property type="project" value="UniProtKB-KW"/>
</dbReference>
<comment type="similarity">
    <text evidence="1">Belongs to the FemABX family.</text>
</comment>
<evidence type="ECO:0000256" key="4">
    <source>
        <dbReference type="ARBA" id="ARBA00022984"/>
    </source>
</evidence>
<reference evidence="9 10" key="1">
    <citation type="journal article" date="2020" name="Biotechnol. Biofuels">
        <title>New insights from the biogas microbiome by comprehensive genome-resolved metagenomics of nearly 1600 species originating from multiple anaerobic digesters.</title>
        <authorList>
            <person name="Campanaro S."/>
            <person name="Treu L."/>
            <person name="Rodriguez-R L.M."/>
            <person name="Kovalovszki A."/>
            <person name="Ziels R.M."/>
            <person name="Maus I."/>
            <person name="Zhu X."/>
            <person name="Kougias P.G."/>
            <person name="Basile A."/>
            <person name="Luo G."/>
            <person name="Schluter A."/>
            <person name="Konstantinidis K.T."/>
            <person name="Angelidaki I."/>
        </authorList>
    </citation>
    <scope>NUCLEOTIDE SEQUENCE [LARGE SCALE GENOMIC DNA]</scope>
    <source>
        <strain evidence="9">AS06rmzACSIP_65</strain>
    </source>
</reference>
<evidence type="ECO:0000256" key="3">
    <source>
        <dbReference type="ARBA" id="ARBA00022960"/>
    </source>
</evidence>
<keyword evidence="3" id="KW-0133">Cell shape</keyword>
<dbReference type="GO" id="GO:0016755">
    <property type="term" value="F:aminoacyltransferase activity"/>
    <property type="evidence" value="ECO:0007669"/>
    <property type="project" value="InterPro"/>
</dbReference>
<sequence>MELEFKEIEDNQVWDNYVFQMPEYSFLNSSARYEYNKKIGIETFRYAIFNGDIFRGVLTGNIGSSKLFGRFLEFKHSPLLIGFEEEEWKQVIKFAMQYTIDRKCFMFRFSPLVVEDPRIEEIYKKYHFIKAPIHNVDALISQQIDLTKNIEDLKKDMSKTRRNLLNRLLENNDVSVKIHKDKSAFVPFEKFHDETVNFKGYVDKPTKLLMQELEIQQEKNMCYMVTAYYKGEPFSIWQNTVYGENMHLYQAGASTDFRLKNLIVTTLLYWKSLELGQSLGLKKYDLFGGVVPDMYENKRHPWRGVSEFKRSLGGRKVTYMHSRDYPINKVKYFAYYIYSTLRTRLKGHTTNW</sequence>
<dbReference type="InterPro" id="IPR050644">
    <property type="entry name" value="PG_Glycine_Bridge_Synth"/>
</dbReference>
<evidence type="ECO:0000256" key="6">
    <source>
        <dbReference type="ARBA" id="ARBA00023316"/>
    </source>
</evidence>
<accession>A0A847D1M8</accession>
<dbReference type="PROSITE" id="PS51191">
    <property type="entry name" value="FEMABX"/>
    <property type="match status" value="1"/>
</dbReference>
<name>A0A847D1M8_9BACT</name>
<comment type="caution">
    <text evidence="9">The sequence shown here is derived from an EMBL/GenBank/DDBJ whole genome shotgun (WGS) entry which is preliminary data.</text>
</comment>
<organism evidence="9 10">
    <name type="scientific">Candidatus Dojkabacteria bacterium</name>
    <dbReference type="NCBI Taxonomy" id="2099670"/>
    <lineage>
        <taxon>Bacteria</taxon>
        <taxon>Candidatus Dojkabacteria</taxon>
    </lineage>
</organism>
<evidence type="ECO:0000256" key="5">
    <source>
        <dbReference type="ARBA" id="ARBA00023315"/>
    </source>
</evidence>
<keyword evidence="4" id="KW-0573">Peptidoglycan synthesis</keyword>
<evidence type="ECO:0000256" key="2">
    <source>
        <dbReference type="ARBA" id="ARBA00022679"/>
    </source>
</evidence>
<evidence type="ECO:0000259" key="8">
    <source>
        <dbReference type="Pfam" id="PF13480"/>
    </source>
</evidence>
<dbReference type="InterPro" id="IPR003447">
    <property type="entry name" value="FEMABX"/>
</dbReference>
<evidence type="ECO:0000256" key="1">
    <source>
        <dbReference type="ARBA" id="ARBA00009943"/>
    </source>
</evidence>
<keyword evidence="7" id="KW-0175">Coiled coil</keyword>
<dbReference type="PANTHER" id="PTHR36174:SF1">
    <property type="entry name" value="LIPID II:GLYCINE GLYCYLTRANSFERASE"/>
    <property type="match status" value="1"/>
</dbReference>
<feature type="domain" description="BioF2-like acetyltransferase" evidence="8">
    <location>
        <begin position="159"/>
        <end position="289"/>
    </location>
</feature>
<keyword evidence="6" id="KW-0961">Cell wall biogenesis/degradation</keyword>
<dbReference type="GO" id="GO:0009252">
    <property type="term" value="P:peptidoglycan biosynthetic process"/>
    <property type="evidence" value="ECO:0007669"/>
    <property type="project" value="UniProtKB-KW"/>
</dbReference>
<protein>
    <submittedName>
        <fullName evidence="9">GNAT family N-acetyltransferase</fullName>
    </submittedName>
</protein>
<dbReference type="Pfam" id="PF13480">
    <property type="entry name" value="Acetyltransf_6"/>
    <property type="match status" value="1"/>
</dbReference>
<proteinExistence type="inferred from homology"/>
<dbReference type="InterPro" id="IPR038740">
    <property type="entry name" value="BioF2-like_GNAT_dom"/>
</dbReference>
<evidence type="ECO:0000256" key="7">
    <source>
        <dbReference type="SAM" id="Coils"/>
    </source>
</evidence>
<feature type="coiled-coil region" evidence="7">
    <location>
        <begin position="136"/>
        <end position="163"/>
    </location>
</feature>
<dbReference type="Proteomes" id="UP000545876">
    <property type="component" value="Unassembled WGS sequence"/>
</dbReference>
<dbReference type="AlphaFoldDB" id="A0A847D1M8"/>
<dbReference type="Gene3D" id="3.40.630.30">
    <property type="match status" value="1"/>
</dbReference>
<gene>
    <name evidence="9" type="ORF">GX656_03525</name>
</gene>
<dbReference type="InterPro" id="IPR016181">
    <property type="entry name" value="Acyl_CoA_acyltransferase"/>
</dbReference>
<dbReference type="PANTHER" id="PTHR36174">
    <property type="entry name" value="LIPID II:GLYCINE GLYCYLTRANSFERASE"/>
    <property type="match status" value="1"/>
</dbReference>
<dbReference type="GO" id="GO:0008360">
    <property type="term" value="P:regulation of cell shape"/>
    <property type="evidence" value="ECO:0007669"/>
    <property type="project" value="UniProtKB-KW"/>
</dbReference>
<keyword evidence="2 9" id="KW-0808">Transferase</keyword>
<dbReference type="SUPFAM" id="SSF55729">
    <property type="entry name" value="Acyl-CoA N-acyltransferases (Nat)"/>
    <property type="match status" value="1"/>
</dbReference>
<evidence type="ECO:0000313" key="10">
    <source>
        <dbReference type="Proteomes" id="UP000545876"/>
    </source>
</evidence>
<keyword evidence="5" id="KW-0012">Acyltransferase</keyword>